<dbReference type="Proteomes" id="UP000246114">
    <property type="component" value="Unassembled WGS sequence"/>
</dbReference>
<dbReference type="Pfam" id="PF06114">
    <property type="entry name" value="Peptidase_M78"/>
    <property type="match status" value="1"/>
</dbReference>
<comment type="caution">
    <text evidence="2">The sequence shown here is derived from an EMBL/GenBank/DDBJ whole genome shotgun (WGS) entry which is preliminary data.</text>
</comment>
<feature type="domain" description="IrrE N-terminal-like" evidence="1">
    <location>
        <begin position="30"/>
        <end position="143"/>
    </location>
</feature>
<reference evidence="2 3" key="1">
    <citation type="submission" date="2018-03" db="EMBL/GenBank/DDBJ databases">
        <title>The uncultured portion of the human microbiome is neutrally assembled.</title>
        <authorList>
            <person name="Jeraldo P."/>
            <person name="Boardman L."/>
            <person name="White B.A."/>
            <person name="Nelson H."/>
            <person name="Goldenfeld N."/>
            <person name="Chia N."/>
        </authorList>
    </citation>
    <scope>NUCLEOTIDE SEQUENCE [LARGE SCALE GENOMIC DNA]</scope>
    <source>
        <strain evidence="2">CIM:MAG 903</strain>
    </source>
</reference>
<sequence length="148" mass="17391">MYSWIDDIVLGLKDSCKTDDVYELYDELNIIIRRIEPSNILLQGNDSLYTRGYLDSEFVLIRNDLDENLERFILFHELGHALLHVDVVRAAFNQKCLNKHKLEKQANYFALKMLNLKFDSIEMEGMTLEQIASYMQIPYEPLLQLSNL</sequence>
<evidence type="ECO:0000313" key="3">
    <source>
        <dbReference type="Proteomes" id="UP000246114"/>
    </source>
</evidence>
<evidence type="ECO:0000259" key="1">
    <source>
        <dbReference type="Pfam" id="PF06114"/>
    </source>
</evidence>
<protein>
    <submittedName>
        <fullName evidence="2">PTS N-acetylglucosamine transporter subunit IIABC</fullName>
    </submittedName>
</protein>
<name>A0A316M7E5_9CLOT</name>
<dbReference type="EMBL" id="QAMZ01000041">
    <property type="protein sequence ID" value="PWL53209.1"/>
    <property type="molecule type" value="Genomic_DNA"/>
</dbReference>
<dbReference type="Gene3D" id="1.10.10.2910">
    <property type="match status" value="1"/>
</dbReference>
<dbReference type="InterPro" id="IPR010359">
    <property type="entry name" value="IrrE_HExxH"/>
</dbReference>
<evidence type="ECO:0000313" key="2">
    <source>
        <dbReference type="EMBL" id="PWL53209.1"/>
    </source>
</evidence>
<proteinExistence type="predicted"/>
<dbReference type="AlphaFoldDB" id="A0A316M7E5"/>
<organism evidence="2 3">
    <name type="scientific">Clostridium cadaveris</name>
    <dbReference type="NCBI Taxonomy" id="1529"/>
    <lineage>
        <taxon>Bacteria</taxon>
        <taxon>Bacillati</taxon>
        <taxon>Bacillota</taxon>
        <taxon>Clostridia</taxon>
        <taxon>Eubacteriales</taxon>
        <taxon>Clostridiaceae</taxon>
        <taxon>Clostridium</taxon>
    </lineage>
</organism>
<accession>A0A316M7E5</accession>
<gene>
    <name evidence="2" type="ORF">DBY38_08215</name>
</gene>